<accession>A0A7J6PK24</accession>
<dbReference type="GO" id="GO:1905202">
    <property type="term" value="C:methylcrotonoyl-CoA carboxylase complex"/>
    <property type="evidence" value="ECO:0007669"/>
    <property type="project" value="TreeGrafter"/>
</dbReference>
<dbReference type="PANTHER" id="PTHR22855:SF13">
    <property type="entry name" value="METHYLCROTONOYL-COA CARBOXYLASE BETA CHAIN, MITOCHONDRIAL"/>
    <property type="match status" value="1"/>
</dbReference>
<feature type="domain" description="Acetyl-coenzyme A carboxylase carboxyl transferase subunit beta" evidence="2">
    <location>
        <begin position="34"/>
        <end position="188"/>
    </location>
</feature>
<dbReference type="InterPro" id="IPR029045">
    <property type="entry name" value="ClpP/crotonase-like_dom_sf"/>
</dbReference>
<dbReference type="Pfam" id="PF01039">
    <property type="entry name" value="Carboxyl_trans"/>
    <property type="match status" value="2"/>
</dbReference>
<dbReference type="InterPro" id="IPR034733">
    <property type="entry name" value="AcCoA_carboxyl_beta"/>
</dbReference>
<evidence type="ECO:0000313" key="3">
    <source>
        <dbReference type="EMBL" id="KAF4696297.1"/>
    </source>
</evidence>
<dbReference type="Proteomes" id="UP000541610">
    <property type="component" value="Unassembled WGS sequence"/>
</dbReference>
<dbReference type="SUPFAM" id="SSF52096">
    <property type="entry name" value="ClpP/crotonase"/>
    <property type="match status" value="2"/>
</dbReference>
<dbReference type="Gene3D" id="3.90.226.10">
    <property type="entry name" value="2-enoyl-CoA Hydratase, Chain A, domain 1"/>
    <property type="match status" value="3"/>
</dbReference>
<dbReference type="AlphaFoldDB" id="A0A7J6PK24"/>
<comment type="caution">
    <text evidence="3">The sequence shown here is derived from an EMBL/GenBank/DDBJ whole genome shotgun (WGS) entry which is preliminary data.</text>
</comment>
<dbReference type="GO" id="GO:0004485">
    <property type="term" value="F:methylcrotonoyl-CoA carboxylase activity"/>
    <property type="evidence" value="ECO:0007669"/>
    <property type="project" value="TreeGrafter"/>
</dbReference>
<proteinExistence type="inferred from homology"/>
<protein>
    <recommendedName>
        <fullName evidence="2">Acetyl-coenzyme A carboxylase carboxyl transferase subunit beta domain-containing protein</fullName>
    </recommendedName>
</protein>
<dbReference type="GO" id="GO:0006552">
    <property type="term" value="P:L-leucine catabolic process"/>
    <property type="evidence" value="ECO:0007669"/>
    <property type="project" value="TreeGrafter"/>
</dbReference>
<dbReference type="EMBL" id="JABANP010000012">
    <property type="protein sequence ID" value="KAF4696297.1"/>
    <property type="molecule type" value="Genomic_DNA"/>
</dbReference>
<name>A0A7J6PK24_PEROL</name>
<evidence type="ECO:0000256" key="1">
    <source>
        <dbReference type="ARBA" id="ARBA00006102"/>
    </source>
</evidence>
<reference evidence="3 4" key="1">
    <citation type="submission" date="2020-04" db="EMBL/GenBank/DDBJ databases">
        <title>Perkinsus olseni comparative genomics.</title>
        <authorList>
            <person name="Bogema D.R."/>
        </authorList>
    </citation>
    <scope>NUCLEOTIDE SEQUENCE [LARGE SCALE GENOMIC DNA]</scope>
    <source>
        <strain evidence="3">00978-12</strain>
    </source>
</reference>
<dbReference type="PANTHER" id="PTHR22855">
    <property type="entry name" value="ACETYL, PROPIONYL, PYRUVATE, AND GLUTACONYL CARBOXYLASE-RELATED"/>
    <property type="match status" value="1"/>
</dbReference>
<dbReference type="InterPro" id="IPR045190">
    <property type="entry name" value="MCCB/AccD1-like"/>
</dbReference>
<organism evidence="3 4">
    <name type="scientific">Perkinsus olseni</name>
    <name type="common">Perkinsus atlanticus</name>
    <dbReference type="NCBI Taxonomy" id="32597"/>
    <lineage>
        <taxon>Eukaryota</taxon>
        <taxon>Sar</taxon>
        <taxon>Alveolata</taxon>
        <taxon>Perkinsozoa</taxon>
        <taxon>Perkinsea</taxon>
        <taxon>Perkinsida</taxon>
        <taxon>Perkinsidae</taxon>
        <taxon>Perkinsus</taxon>
    </lineage>
</organism>
<comment type="similarity">
    <text evidence="1">Belongs to the AccD/PCCB family.</text>
</comment>
<sequence length="521" mass="55746">MSSEGCGTGQSKLGEKLAAVMNTSSAVKEKLKGRGKMLARDRLSCLCDPDPGSILELSPLAADGLHDGRFPSAGLVTAVARVCGVWCAVIINEGATMGGTWIGLSCEKALRLQEIAMKLDNLQVHRGFRWSFPPHAGGDLPEKFGRIFANEAKMSAQGRPQLAAVVGMSTAGGAYKYCSFECFVVVVNNTLWTTIGVLSKVVDILVVNMATHNQIPAMCDEIVMCETNGTIYLAGPPLVRAATGEVVTAQDLGGAVVHTTTSGVSDQMSPLPEGHQGPVPLHVEQAAIAMLRRLTEVHCQRFKSAVPVALESIDRAKQSPKDAKECMVSALGSQLLAKGFHDGFKEFMPTAGRSLLIGFGQLTASGGHIALIVGCTDELSAEDARKGVRFLKVLNKKNSRLRHHCLVVVHAKEVANEDDRASAEFYRKLHLLKAPKIAIVTGNQFIKSASRSRGSGTLSLPPSPTAACLDFTFRFQWPEATKAFEDTALIRDDGLIDSRDTKLVVGQCASVCRQLFVSACM</sequence>
<evidence type="ECO:0000313" key="4">
    <source>
        <dbReference type="Proteomes" id="UP000541610"/>
    </source>
</evidence>
<evidence type="ECO:0000259" key="2">
    <source>
        <dbReference type="Pfam" id="PF01039"/>
    </source>
</evidence>
<dbReference type="OrthoDB" id="439921at2759"/>
<gene>
    <name evidence="3" type="ORF">FOZ60_001419</name>
</gene>
<feature type="domain" description="Acetyl-coenzyme A carboxylase carboxyl transferase subunit beta" evidence="2">
    <location>
        <begin position="210"/>
        <end position="396"/>
    </location>
</feature>